<dbReference type="CDD" id="cd05265">
    <property type="entry name" value="SDR_a1"/>
    <property type="match status" value="1"/>
</dbReference>
<evidence type="ECO:0000259" key="12">
    <source>
        <dbReference type="Pfam" id="PF01370"/>
    </source>
</evidence>
<comment type="pathway">
    <text evidence="3">Carbohydrate metabolism; galactose metabolism.</text>
</comment>
<dbReference type="SUPFAM" id="SSF51735">
    <property type="entry name" value="NAD(P)-binding Rossmann-fold domains"/>
    <property type="match status" value="1"/>
</dbReference>
<comment type="caution">
    <text evidence="13">The sequence shown here is derived from an EMBL/GenBank/DDBJ whole genome shotgun (WGS) entry which is preliminary data.</text>
</comment>
<comment type="similarity">
    <text evidence="4">Belongs to the NAD(P)-dependent epimerase/dehydratase family.</text>
</comment>
<dbReference type="PANTHER" id="PTHR43725">
    <property type="entry name" value="UDP-GLUCOSE 4-EPIMERASE"/>
    <property type="match status" value="1"/>
</dbReference>
<proteinExistence type="inferred from homology"/>
<evidence type="ECO:0000256" key="6">
    <source>
        <dbReference type="ARBA" id="ARBA00018569"/>
    </source>
</evidence>
<evidence type="ECO:0000313" key="15">
    <source>
        <dbReference type="Proteomes" id="UP001145799"/>
    </source>
</evidence>
<dbReference type="InterPro" id="IPR001509">
    <property type="entry name" value="Epimerase_deHydtase"/>
</dbReference>
<evidence type="ECO:0000256" key="9">
    <source>
        <dbReference type="ARBA" id="ARBA00023235"/>
    </source>
</evidence>
<evidence type="ECO:0000313" key="13">
    <source>
        <dbReference type="EMBL" id="MDA1387822.1"/>
    </source>
</evidence>
<keyword evidence="8" id="KW-0119">Carbohydrate metabolism</keyword>
<evidence type="ECO:0000256" key="11">
    <source>
        <dbReference type="ARBA" id="ARBA00033067"/>
    </source>
</evidence>
<keyword evidence="8" id="KW-0299">Galactose metabolism</keyword>
<keyword evidence="7" id="KW-0520">NAD</keyword>
<evidence type="ECO:0000313" key="14">
    <source>
        <dbReference type="EMBL" id="MDR7337455.1"/>
    </source>
</evidence>
<dbReference type="GO" id="GO:0005829">
    <property type="term" value="C:cytosol"/>
    <property type="evidence" value="ECO:0007669"/>
    <property type="project" value="TreeGrafter"/>
</dbReference>
<evidence type="ECO:0000256" key="10">
    <source>
        <dbReference type="ARBA" id="ARBA00031367"/>
    </source>
</evidence>
<evidence type="ECO:0000256" key="7">
    <source>
        <dbReference type="ARBA" id="ARBA00023027"/>
    </source>
</evidence>
<feature type="domain" description="NAD-dependent epimerase/dehydratase" evidence="12">
    <location>
        <begin position="6"/>
        <end position="209"/>
    </location>
</feature>
<dbReference type="Gene3D" id="3.40.50.720">
    <property type="entry name" value="NAD(P)-binding Rossmann-like Domain"/>
    <property type="match status" value="1"/>
</dbReference>
<dbReference type="EC" id="5.1.3.2" evidence="5"/>
<evidence type="ECO:0000256" key="2">
    <source>
        <dbReference type="ARBA" id="ARBA00001911"/>
    </source>
</evidence>
<dbReference type="Proteomes" id="UP001145799">
    <property type="component" value="Unassembled WGS sequence"/>
</dbReference>
<reference evidence="14 16" key="2">
    <citation type="submission" date="2023-07" db="EMBL/GenBank/DDBJ databases">
        <title>Sequencing the genomes of 1000 actinobacteria strains.</title>
        <authorList>
            <person name="Klenk H.-P."/>
        </authorList>
    </citation>
    <scope>NUCLEOTIDE SEQUENCE [LARGE SCALE GENOMIC DNA]</scope>
    <source>
        <strain evidence="14 16">DSM 44724</strain>
    </source>
</reference>
<gene>
    <name evidence="14" type="ORF">J2S69_001174</name>
    <name evidence="13" type="ORF">O2L01_22710</name>
</gene>
<dbReference type="EMBL" id="JAPZVQ010000019">
    <property type="protein sequence ID" value="MDA1387822.1"/>
    <property type="molecule type" value="Genomic_DNA"/>
</dbReference>
<dbReference type="EMBL" id="JAVDYD010000001">
    <property type="protein sequence ID" value="MDR7337455.1"/>
    <property type="molecule type" value="Genomic_DNA"/>
</dbReference>
<dbReference type="PANTHER" id="PTHR43725:SF47">
    <property type="entry name" value="UDP-GLUCOSE 4-EPIMERASE"/>
    <property type="match status" value="1"/>
</dbReference>
<dbReference type="Proteomes" id="UP001183604">
    <property type="component" value="Unassembled WGS sequence"/>
</dbReference>
<accession>A0A9X3PMZ6</accession>
<protein>
    <recommendedName>
        <fullName evidence="6">UDP-glucose 4-epimerase</fullName>
        <ecNumber evidence="5">5.1.3.2</ecNumber>
    </recommendedName>
    <alternativeName>
        <fullName evidence="11">Galactowaldenase</fullName>
    </alternativeName>
    <alternativeName>
        <fullName evidence="10">UDP-galactose 4-epimerase</fullName>
    </alternativeName>
</protein>
<comment type="catalytic activity">
    <reaction evidence="1">
        <text>UDP-alpha-D-glucose = UDP-alpha-D-galactose</text>
        <dbReference type="Rhea" id="RHEA:22168"/>
        <dbReference type="ChEBI" id="CHEBI:58885"/>
        <dbReference type="ChEBI" id="CHEBI:66914"/>
        <dbReference type="EC" id="5.1.3.2"/>
    </reaction>
</comment>
<sequence length="334" mass="37081">MTLQVLFIGGTGTISASCAREAVRQGLDVTVLNRGLTATRAIPEEVTRLTADTEDPAAMREAIGDRTFDAVVDWIAFHPDQVRRDIDLFSGRCGQYVFISSAAAYRTPPNRLPLTESSPLGNREWRYARDKIACEDLLVQAHREDDFPMTIVRPSLTYDETIVPFDGGWTVIERMRQGRPIVVHGDGTSLWTMTHARDFAVGFTGLLGRDAALGEAFHITGDEAPAWDRIYRTFAAAAGVADPELVHVPSDAIEAVDDWWGVGLLTDKAHSLVFDNGKIKSLVPEFGLRATPLKLGAREIVAWFDAHPEHQWRDEKTDANMDRLVAAYRPRPLD</sequence>
<evidence type="ECO:0000256" key="3">
    <source>
        <dbReference type="ARBA" id="ARBA00004947"/>
    </source>
</evidence>
<evidence type="ECO:0000256" key="1">
    <source>
        <dbReference type="ARBA" id="ARBA00000083"/>
    </source>
</evidence>
<dbReference type="GO" id="GO:0006012">
    <property type="term" value="P:galactose metabolic process"/>
    <property type="evidence" value="ECO:0007669"/>
    <property type="project" value="UniProtKB-KW"/>
</dbReference>
<dbReference type="InterPro" id="IPR036291">
    <property type="entry name" value="NAD(P)-bd_dom_sf"/>
</dbReference>
<reference evidence="13" key="1">
    <citation type="submission" date="2022-12" db="EMBL/GenBank/DDBJ databases">
        <title>Gycomyces niveus sp.nov., a novel actinomycete isolated from soil in Shouguang.</title>
        <authorList>
            <person name="Yang X."/>
        </authorList>
    </citation>
    <scope>NUCLEOTIDE SEQUENCE</scope>
    <source>
        <strain evidence="13">DSM 44724</strain>
    </source>
</reference>
<evidence type="ECO:0000256" key="5">
    <source>
        <dbReference type="ARBA" id="ARBA00013189"/>
    </source>
</evidence>
<keyword evidence="9" id="KW-0413">Isomerase</keyword>
<dbReference type="AlphaFoldDB" id="A0A9X3PMZ6"/>
<keyword evidence="16" id="KW-1185">Reference proteome</keyword>
<evidence type="ECO:0000313" key="16">
    <source>
        <dbReference type="Proteomes" id="UP001183604"/>
    </source>
</evidence>
<organism evidence="13 15">
    <name type="scientific">Glycomyces lechevalierae</name>
    <dbReference type="NCBI Taxonomy" id="256034"/>
    <lineage>
        <taxon>Bacteria</taxon>
        <taxon>Bacillati</taxon>
        <taxon>Actinomycetota</taxon>
        <taxon>Actinomycetes</taxon>
        <taxon>Glycomycetales</taxon>
        <taxon>Glycomycetaceae</taxon>
        <taxon>Glycomyces</taxon>
    </lineage>
</organism>
<evidence type="ECO:0000256" key="4">
    <source>
        <dbReference type="ARBA" id="ARBA00007637"/>
    </source>
</evidence>
<comment type="cofactor">
    <cofactor evidence="2">
        <name>NAD(+)</name>
        <dbReference type="ChEBI" id="CHEBI:57540"/>
    </cofactor>
</comment>
<dbReference type="GO" id="GO:0003978">
    <property type="term" value="F:UDP-glucose 4-epimerase activity"/>
    <property type="evidence" value="ECO:0007669"/>
    <property type="project" value="UniProtKB-EC"/>
</dbReference>
<evidence type="ECO:0000256" key="8">
    <source>
        <dbReference type="ARBA" id="ARBA00023144"/>
    </source>
</evidence>
<dbReference type="Pfam" id="PF01370">
    <property type="entry name" value="Epimerase"/>
    <property type="match status" value="1"/>
</dbReference>
<name>A0A9X3PMZ6_9ACTN</name>
<dbReference type="RefSeq" id="WP_270124316.1">
    <property type="nucleotide sequence ID" value="NZ_BAAAOM010000002.1"/>
</dbReference>